<evidence type="ECO:0000313" key="2">
    <source>
        <dbReference type="Proteomes" id="UP000483839"/>
    </source>
</evidence>
<dbReference type="OMA" id="FKKYQYP"/>
<dbReference type="GeneID" id="93826257"/>
<reference evidence="1 2" key="1">
    <citation type="submission" date="2019-11" db="EMBL/GenBank/DDBJ databases">
        <title>Streptococcus uberis isolated from clinical mastitis cases on a southeastern Queensland dairy.</title>
        <authorList>
            <person name="Workentine M.L."/>
            <person name="Price R."/>
            <person name="Olchowy T."/>
        </authorList>
    </citation>
    <scope>NUCLEOTIDE SEQUENCE [LARGE SCALE GENOMIC DNA]</scope>
    <source>
        <strain evidence="1 2">OLC4459-A17</strain>
    </source>
</reference>
<dbReference type="Proteomes" id="UP000483839">
    <property type="component" value="Unassembled WGS sequence"/>
</dbReference>
<organism evidence="1 2">
    <name type="scientific">Streptococcus uberis</name>
    <dbReference type="NCBI Taxonomy" id="1349"/>
    <lineage>
        <taxon>Bacteria</taxon>
        <taxon>Bacillati</taxon>
        <taxon>Bacillota</taxon>
        <taxon>Bacilli</taxon>
        <taxon>Lactobacillales</taxon>
        <taxon>Streptococcaceae</taxon>
        <taxon>Streptococcus</taxon>
    </lineage>
</organism>
<dbReference type="AlphaFoldDB" id="A0A2X4ELG6"/>
<accession>A0A2X4ELG6</accession>
<dbReference type="RefSeq" id="WP_012658481.1">
    <property type="nucleotide sequence ID" value="NZ_BAABQA010000003.1"/>
</dbReference>
<dbReference type="Pfam" id="PF10031">
    <property type="entry name" value="DUF2273"/>
    <property type="match status" value="1"/>
</dbReference>
<dbReference type="InterPro" id="IPR018730">
    <property type="entry name" value="DUF2273"/>
</dbReference>
<sequence>MEFYEKYKYPIIGGILGLVLAVLLMSFGLFKTLLAIIFIILGVYAGLFVKKTGILEQLFKQNRR</sequence>
<comment type="caution">
    <text evidence="1">The sequence shown here is derived from an EMBL/GenBank/DDBJ whole genome shotgun (WGS) entry which is preliminary data.</text>
</comment>
<protein>
    <submittedName>
        <fullName evidence="1">DUF2273 domain-containing protein</fullName>
    </submittedName>
</protein>
<gene>
    <name evidence="1" type="ORF">GKS16_02055</name>
</gene>
<dbReference type="EMBL" id="WLXI01000013">
    <property type="protein sequence ID" value="MTD01070.1"/>
    <property type="molecule type" value="Genomic_DNA"/>
</dbReference>
<name>A0A2X4ELG6_STRUB</name>
<proteinExistence type="predicted"/>
<evidence type="ECO:0000313" key="1">
    <source>
        <dbReference type="EMBL" id="MTD01070.1"/>
    </source>
</evidence>